<dbReference type="Pfam" id="PF04101">
    <property type="entry name" value="Glyco_tran_28_C"/>
    <property type="match status" value="1"/>
</dbReference>
<accession>A0A5J5IRU5</accession>
<dbReference type="Pfam" id="PF03033">
    <property type="entry name" value="Glyco_transf_28"/>
    <property type="match status" value="1"/>
</dbReference>
<proteinExistence type="inferred from homology"/>
<dbReference type="Gene3D" id="3.40.50.2000">
    <property type="entry name" value="Glycogen Phosphorylase B"/>
    <property type="match status" value="2"/>
</dbReference>
<comment type="function">
    <text evidence="10">Cell wall formation. Catalyzes the transfer of a GlcNAc subunit on undecaprenyl-pyrophosphoryl-MurNAc-pentapeptide (lipid intermediate I) to form undecaprenyl-pyrophosphoryl-MurNAc-(pentapeptide)GlcNAc (lipid intermediate II).</text>
</comment>
<evidence type="ECO:0000256" key="3">
    <source>
        <dbReference type="ARBA" id="ARBA00022676"/>
    </source>
</evidence>
<dbReference type="GO" id="GO:0071555">
    <property type="term" value="P:cell wall organization"/>
    <property type="evidence" value="ECO:0007669"/>
    <property type="project" value="UniProtKB-KW"/>
</dbReference>
<evidence type="ECO:0000259" key="11">
    <source>
        <dbReference type="Pfam" id="PF03033"/>
    </source>
</evidence>
<keyword evidence="6 10" id="KW-0573">Peptidoglycan synthesis</keyword>
<evidence type="ECO:0000256" key="8">
    <source>
        <dbReference type="ARBA" id="ARBA00023306"/>
    </source>
</evidence>
<gene>
    <name evidence="10 13" type="primary">murG</name>
    <name evidence="13" type="ORF">FW778_05225</name>
</gene>
<feature type="binding site" evidence="10">
    <location>
        <position position="185"/>
    </location>
    <ligand>
        <name>UDP-N-acetyl-alpha-D-glucosamine</name>
        <dbReference type="ChEBI" id="CHEBI:57705"/>
    </ligand>
</feature>
<keyword evidence="5 10" id="KW-0133">Cell shape</keyword>
<protein>
    <recommendedName>
        <fullName evidence="10">UDP-N-acetylglucosamine--N-acetylmuramyl-(pentapeptide) pyrophosphoryl-undecaprenol N-acetylglucosamine transferase</fullName>
        <ecNumber evidence="10">2.4.1.227</ecNumber>
    </recommendedName>
    <alternativeName>
        <fullName evidence="10">Undecaprenyl-PP-MurNAc-pentapeptide-UDPGlcNAc GlcNAc transferase</fullName>
    </alternativeName>
</protein>
<organism evidence="13 14">
    <name type="scientific">Ginsengibacter hankyongi</name>
    <dbReference type="NCBI Taxonomy" id="2607284"/>
    <lineage>
        <taxon>Bacteria</taxon>
        <taxon>Pseudomonadati</taxon>
        <taxon>Bacteroidota</taxon>
        <taxon>Chitinophagia</taxon>
        <taxon>Chitinophagales</taxon>
        <taxon>Chitinophagaceae</taxon>
        <taxon>Ginsengibacter</taxon>
    </lineage>
</organism>
<dbReference type="GO" id="GO:0008360">
    <property type="term" value="P:regulation of cell shape"/>
    <property type="evidence" value="ECO:0007669"/>
    <property type="project" value="UniProtKB-KW"/>
</dbReference>
<keyword evidence="9 10" id="KW-0961">Cell wall biogenesis/degradation</keyword>
<dbReference type="PANTHER" id="PTHR21015:SF22">
    <property type="entry name" value="GLYCOSYLTRANSFERASE"/>
    <property type="match status" value="1"/>
</dbReference>
<comment type="catalytic activity">
    <reaction evidence="10">
        <text>di-trans,octa-cis-undecaprenyl diphospho-N-acetyl-alpha-D-muramoyl-L-alanyl-D-glutamyl-meso-2,6-diaminopimeloyl-D-alanyl-D-alanine + UDP-N-acetyl-alpha-D-glucosamine = di-trans,octa-cis-undecaprenyl diphospho-[N-acetyl-alpha-D-glucosaminyl-(1-&gt;4)]-N-acetyl-alpha-D-muramoyl-L-alanyl-D-glutamyl-meso-2,6-diaminopimeloyl-D-alanyl-D-alanine + UDP + H(+)</text>
        <dbReference type="Rhea" id="RHEA:31227"/>
        <dbReference type="ChEBI" id="CHEBI:15378"/>
        <dbReference type="ChEBI" id="CHEBI:57705"/>
        <dbReference type="ChEBI" id="CHEBI:58223"/>
        <dbReference type="ChEBI" id="CHEBI:61387"/>
        <dbReference type="ChEBI" id="CHEBI:61388"/>
        <dbReference type="EC" id="2.4.1.227"/>
    </reaction>
</comment>
<comment type="caution">
    <text evidence="13">The sequence shown here is derived from an EMBL/GenBank/DDBJ whole genome shotgun (WGS) entry which is preliminary data.</text>
</comment>
<evidence type="ECO:0000313" key="14">
    <source>
        <dbReference type="Proteomes" id="UP000326903"/>
    </source>
</evidence>
<feature type="binding site" evidence="10">
    <location>
        <begin position="30"/>
        <end position="32"/>
    </location>
    <ligand>
        <name>UDP-N-acetyl-alpha-D-glucosamine</name>
        <dbReference type="ChEBI" id="CHEBI:57705"/>
    </ligand>
</feature>
<evidence type="ECO:0000256" key="10">
    <source>
        <dbReference type="HAMAP-Rule" id="MF_00033"/>
    </source>
</evidence>
<dbReference type="CDD" id="cd03785">
    <property type="entry name" value="GT28_MurG"/>
    <property type="match status" value="1"/>
</dbReference>
<dbReference type="PANTHER" id="PTHR21015">
    <property type="entry name" value="UDP-N-ACETYLGLUCOSAMINE--N-ACETYLMURAMYL-(PENTAPEPTIDE) PYROPHOSPHORYL-UNDECAPRENOL N-ACETYLGLUCOSAMINE TRANSFERASE 1"/>
    <property type="match status" value="1"/>
</dbReference>
<sequence>MSNGNIIEKLEDVIPAERGDKRIIIAGGGTGGHIFPALAIAAALKKLLPGIEILFVGAKGKMEMDKIPEAGYKIIGLTIAGYNRSSLIKNISLPFKLAQSFLQVTGILRKFKPDVVIGVGGYSSFPVLRLAQTRDIPTFVHESNSLPGKSNIMLGKRATKIFVATDGMEKYFPAGKTVITGNPVRSIFSEKISKHEALSFFGLKPEIKTVFVIGGSLGAKSINETIAKNIDVFKKNNLQLIWQTGKSFAVQAAKAEEEKNNIWTNAFISRMEYAYAAADVVVARAGAMTIAELAVVGKAAVFVPYPFAAEDHQAENALALVRKDAAIMIRDADVQNHLMHTLLELIKDEKRIHELETNILKTANEHADETIADEILKIIKNKNN</sequence>
<dbReference type="NCBIfam" id="TIGR01133">
    <property type="entry name" value="murG"/>
    <property type="match status" value="1"/>
</dbReference>
<dbReference type="AlphaFoldDB" id="A0A5J5IRU5"/>
<feature type="binding site" evidence="10">
    <location>
        <position position="313"/>
    </location>
    <ligand>
        <name>UDP-N-acetyl-alpha-D-glucosamine</name>
        <dbReference type="ChEBI" id="CHEBI:57705"/>
    </ligand>
</feature>
<evidence type="ECO:0000259" key="12">
    <source>
        <dbReference type="Pfam" id="PF04101"/>
    </source>
</evidence>
<comment type="pathway">
    <text evidence="10">Cell wall biogenesis; peptidoglycan biosynthesis.</text>
</comment>
<dbReference type="SUPFAM" id="SSF53756">
    <property type="entry name" value="UDP-Glycosyltransferase/glycogen phosphorylase"/>
    <property type="match status" value="1"/>
</dbReference>
<comment type="caution">
    <text evidence="10">Lacks conserved residue(s) required for the propagation of feature annotation.</text>
</comment>
<evidence type="ECO:0000256" key="4">
    <source>
        <dbReference type="ARBA" id="ARBA00022679"/>
    </source>
</evidence>
<dbReference type="GO" id="GO:0009252">
    <property type="term" value="P:peptidoglycan biosynthetic process"/>
    <property type="evidence" value="ECO:0007669"/>
    <property type="project" value="UniProtKB-UniRule"/>
</dbReference>
<evidence type="ECO:0000256" key="9">
    <source>
        <dbReference type="ARBA" id="ARBA00023316"/>
    </source>
</evidence>
<dbReference type="Proteomes" id="UP000326903">
    <property type="component" value="Unassembled WGS sequence"/>
</dbReference>
<name>A0A5J5IRU5_9BACT</name>
<dbReference type="GO" id="GO:0051991">
    <property type="term" value="F:UDP-N-acetyl-D-glucosamine:N-acetylmuramoyl-L-alanyl-D-glutamyl-meso-2,6-diaminopimelyl-D-alanyl-D-alanine-diphosphoundecaprenol 4-beta-N-acetylglucosaminlytransferase activity"/>
    <property type="evidence" value="ECO:0007669"/>
    <property type="project" value="RHEA"/>
</dbReference>
<dbReference type="InterPro" id="IPR006009">
    <property type="entry name" value="GlcNAc_MurG"/>
</dbReference>
<dbReference type="InterPro" id="IPR004276">
    <property type="entry name" value="GlycoTrans_28_N"/>
</dbReference>
<feature type="binding site" evidence="10">
    <location>
        <position position="144"/>
    </location>
    <ligand>
        <name>UDP-N-acetyl-alpha-D-glucosamine</name>
        <dbReference type="ChEBI" id="CHEBI:57705"/>
    </ligand>
</feature>
<dbReference type="InterPro" id="IPR007235">
    <property type="entry name" value="Glyco_trans_28_C"/>
</dbReference>
<keyword evidence="14" id="KW-1185">Reference proteome</keyword>
<evidence type="ECO:0000256" key="2">
    <source>
        <dbReference type="ARBA" id="ARBA00022618"/>
    </source>
</evidence>
<keyword evidence="1 10" id="KW-1003">Cell membrane</keyword>
<dbReference type="UniPathway" id="UPA00219"/>
<feature type="domain" description="Glycosyl transferase family 28 C-terminal" evidence="12">
    <location>
        <begin position="209"/>
        <end position="367"/>
    </location>
</feature>
<feature type="binding site" evidence="10">
    <location>
        <position position="268"/>
    </location>
    <ligand>
        <name>UDP-N-acetyl-alpha-D-glucosamine</name>
        <dbReference type="ChEBI" id="CHEBI:57705"/>
    </ligand>
</feature>
<keyword evidence="8 10" id="KW-0131">Cell cycle</keyword>
<evidence type="ECO:0000313" key="13">
    <source>
        <dbReference type="EMBL" id="KAA9042272.1"/>
    </source>
</evidence>
<comment type="subcellular location">
    <subcellularLocation>
        <location evidence="10">Cell membrane</location>
        <topology evidence="10">Peripheral membrane protein</topology>
        <orientation evidence="10">Cytoplasmic side</orientation>
    </subcellularLocation>
</comment>
<feature type="binding site" evidence="10">
    <location>
        <position position="216"/>
    </location>
    <ligand>
        <name>UDP-N-acetyl-alpha-D-glucosamine</name>
        <dbReference type="ChEBI" id="CHEBI:57705"/>
    </ligand>
</feature>
<dbReference type="HAMAP" id="MF_00033">
    <property type="entry name" value="MurG"/>
    <property type="match status" value="1"/>
</dbReference>
<keyword evidence="7 10" id="KW-0472">Membrane</keyword>
<comment type="similarity">
    <text evidence="10">Belongs to the glycosyltransferase 28 family. MurG subfamily.</text>
</comment>
<keyword evidence="2 10" id="KW-0132">Cell division</keyword>
<reference evidence="13 14" key="1">
    <citation type="submission" date="2019-09" db="EMBL/GenBank/DDBJ databases">
        <title>Draft genome sequence of Ginsengibacter sp. BR5-29.</title>
        <authorList>
            <person name="Im W.-T."/>
        </authorList>
    </citation>
    <scope>NUCLEOTIDE SEQUENCE [LARGE SCALE GENOMIC DNA]</scope>
    <source>
        <strain evidence="13 14">BR5-29</strain>
    </source>
</reference>
<feature type="domain" description="Glycosyltransferase family 28 N-terminal" evidence="11">
    <location>
        <begin position="23"/>
        <end position="162"/>
    </location>
</feature>
<evidence type="ECO:0000256" key="6">
    <source>
        <dbReference type="ARBA" id="ARBA00022984"/>
    </source>
</evidence>
<dbReference type="GO" id="GO:0051301">
    <property type="term" value="P:cell division"/>
    <property type="evidence" value="ECO:0007669"/>
    <property type="project" value="UniProtKB-KW"/>
</dbReference>
<dbReference type="GO" id="GO:0005975">
    <property type="term" value="P:carbohydrate metabolic process"/>
    <property type="evidence" value="ECO:0007669"/>
    <property type="project" value="InterPro"/>
</dbReference>
<evidence type="ECO:0000256" key="5">
    <source>
        <dbReference type="ARBA" id="ARBA00022960"/>
    </source>
</evidence>
<evidence type="ECO:0000256" key="7">
    <source>
        <dbReference type="ARBA" id="ARBA00023136"/>
    </source>
</evidence>
<dbReference type="EC" id="2.4.1.227" evidence="10"/>
<keyword evidence="4 10" id="KW-0808">Transferase</keyword>
<evidence type="ECO:0000256" key="1">
    <source>
        <dbReference type="ARBA" id="ARBA00022475"/>
    </source>
</evidence>
<dbReference type="EMBL" id="VYQF01000001">
    <property type="protein sequence ID" value="KAA9042272.1"/>
    <property type="molecule type" value="Genomic_DNA"/>
</dbReference>
<dbReference type="GO" id="GO:0005886">
    <property type="term" value="C:plasma membrane"/>
    <property type="evidence" value="ECO:0007669"/>
    <property type="project" value="UniProtKB-SubCell"/>
</dbReference>
<dbReference type="GO" id="GO:0050511">
    <property type="term" value="F:undecaprenyldiphospho-muramoylpentapeptide beta-N-acetylglucosaminyltransferase activity"/>
    <property type="evidence" value="ECO:0007669"/>
    <property type="project" value="UniProtKB-UniRule"/>
</dbReference>
<keyword evidence="3 10" id="KW-0328">Glycosyltransferase</keyword>